<dbReference type="RefSeq" id="WP_266346649.1">
    <property type="nucleotide sequence ID" value="NZ_JAPKNG010000001.1"/>
</dbReference>
<reference evidence="2 3" key="1">
    <citation type="submission" date="2023-07" db="EMBL/GenBank/DDBJ databases">
        <title>Genomic Encyclopedia of Type Strains, Phase IV (KMG-IV): sequencing the most valuable type-strain genomes for metagenomic binning, comparative biology and taxonomic classification.</title>
        <authorList>
            <person name="Goeker M."/>
        </authorList>
    </citation>
    <scope>NUCLEOTIDE SEQUENCE [LARGE SCALE GENOMIC DNA]</scope>
    <source>
        <strain evidence="2 3">B6-8</strain>
    </source>
</reference>
<dbReference type="PANTHER" id="PTHR30383:SF29">
    <property type="entry name" value="SGNH HYDROLASE-TYPE ESTERASE DOMAIN-CONTAINING PROTEIN"/>
    <property type="match status" value="1"/>
</dbReference>
<evidence type="ECO:0000259" key="1">
    <source>
        <dbReference type="Pfam" id="PF13472"/>
    </source>
</evidence>
<sequence length="214" mass="22976">MKTVLAYGDSNTWGAATVPRPDERYSFEERWTGIAQATLGPDWRLIEEGLPGRTTVHSDPVEGAHMNGKDYLLPCLRSHRPLDVVVIMLGTNDLKARFSVPAQDIAAGAAALIKVIRQAEAGRLAGVPNILLVAPPPLLDFHGERQEFAAMLEGGYEKSLLLGATYAAVAKANDVAFLDAGPLIRSSAFDGVHFDPDAHQVLGRAIGEKVRSLA</sequence>
<dbReference type="SUPFAM" id="SSF52266">
    <property type="entry name" value="SGNH hydrolase"/>
    <property type="match status" value="1"/>
</dbReference>
<protein>
    <submittedName>
        <fullName evidence="2">Lysophospholipase L1-like esterase</fullName>
    </submittedName>
</protein>
<dbReference type="EMBL" id="JAUSVO010000001">
    <property type="protein sequence ID" value="MDQ0435676.1"/>
    <property type="molecule type" value="Genomic_DNA"/>
</dbReference>
<dbReference type="CDD" id="cd01839">
    <property type="entry name" value="SGNH_arylesterase_like"/>
    <property type="match status" value="1"/>
</dbReference>
<dbReference type="InterPro" id="IPR013830">
    <property type="entry name" value="SGNH_hydro"/>
</dbReference>
<dbReference type="Pfam" id="PF13472">
    <property type="entry name" value="Lipase_GDSL_2"/>
    <property type="match status" value="1"/>
</dbReference>
<dbReference type="InterPro" id="IPR036514">
    <property type="entry name" value="SGNH_hydro_sf"/>
</dbReference>
<gene>
    <name evidence="2" type="ORF">QO014_000046</name>
</gene>
<evidence type="ECO:0000313" key="2">
    <source>
        <dbReference type="EMBL" id="MDQ0435676.1"/>
    </source>
</evidence>
<dbReference type="Gene3D" id="3.40.50.1110">
    <property type="entry name" value="SGNH hydrolase"/>
    <property type="match status" value="1"/>
</dbReference>
<organism evidence="2 3">
    <name type="scientific">Kaistia dalseonensis</name>
    <dbReference type="NCBI Taxonomy" id="410840"/>
    <lineage>
        <taxon>Bacteria</taxon>
        <taxon>Pseudomonadati</taxon>
        <taxon>Pseudomonadota</taxon>
        <taxon>Alphaproteobacteria</taxon>
        <taxon>Hyphomicrobiales</taxon>
        <taxon>Kaistiaceae</taxon>
        <taxon>Kaistia</taxon>
    </lineage>
</organism>
<keyword evidence="3" id="KW-1185">Reference proteome</keyword>
<dbReference type="Proteomes" id="UP001241603">
    <property type="component" value="Unassembled WGS sequence"/>
</dbReference>
<accession>A0ABU0H052</accession>
<proteinExistence type="predicted"/>
<name>A0ABU0H052_9HYPH</name>
<dbReference type="InterPro" id="IPR051532">
    <property type="entry name" value="Ester_Hydrolysis_Enzymes"/>
</dbReference>
<dbReference type="PANTHER" id="PTHR30383">
    <property type="entry name" value="THIOESTERASE 1/PROTEASE 1/LYSOPHOSPHOLIPASE L1"/>
    <property type="match status" value="1"/>
</dbReference>
<evidence type="ECO:0000313" key="3">
    <source>
        <dbReference type="Proteomes" id="UP001241603"/>
    </source>
</evidence>
<feature type="domain" description="SGNH hydrolase-type esterase" evidence="1">
    <location>
        <begin position="6"/>
        <end position="201"/>
    </location>
</feature>
<comment type="caution">
    <text evidence="2">The sequence shown here is derived from an EMBL/GenBank/DDBJ whole genome shotgun (WGS) entry which is preliminary data.</text>
</comment>